<name>A0A699XF30_TANCI</name>
<feature type="compositionally biased region" description="Polar residues" evidence="1">
    <location>
        <begin position="75"/>
        <end position="90"/>
    </location>
</feature>
<proteinExistence type="predicted"/>
<feature type="region of interest" description="Disordered" evidence="1">
    <location>
        <begin position="1"/>
        <end position="53"/>
    </location>
</feature>
<reference evidence="2" key="1">
    <citation type="journal article" date="2019" name="Sci. Rep.">
        <title>Draft genome of Tanacetum cinerariifolium, the natural source of mosquito coil.</title>
        <authorList>
            <person name="Yamashiro T."/>
            <person name="Shiraishi A."/>
            <person name="Satake H."/>
            <person name="Nakayama K."/>
        </authorList>
    </citation>
    <scope>NUCLEOTIDE SEQUENCE</scope>
</reference>
<feature type="region of interest" description="Disordered" evidence="1">
    <location>
        <begin position="66"/>
        <end position="90"/>
    </location>
</feature>
<sequence length="90" mass="9571">RRKKGGSDSSTTPPTAVASSRPITTVAAASRLTAAAKRKQPARATSPYDPSKVEWTKAEQLKIVLRRSRQETHISQHGGSSTDEGTGSKP</sequence>
<comment type="caution">
    <text evidence="2">The sequence shown here is derived from an EMBL/GenBank/DDBJ whole genome shotgun (WGS) entry which is preliminary data.</text>
</comment>
<feature type="non-terminal residue" evidence="2">
    <location>
        <position position="90"/>
    </location>
</feature>
<accession>A0A699XF30</accession>
<feature type="non-terminal residue" evidence="2">
    <location>
        <position position="1"/>
    </location>
</feature>
<protein>
    <submittedName>
        <fullName evidence="2">Uncharacterized protein</fullName>
    </submittedName>
</protein>
<dbReference type="AlphaFoldDB" id="A0A699XF30"/>
<dbReference type="EMBL" id="BKCJ011831262">
    <property type="protein sequence ID" value="GFD56588.1"/>
    <property type="molecule type" value="Genomic_DNA"/>
</dbReference>
<gene>
    <name evidence="2" type="ORF">Tci_928557</name>
</gene>
<organism evidence="2">
    <name type="scientific">Tanacetum cinerariifolium</name>
    <name type="common">Dalmatian daisy</name>
    <name type="synonym">Chrysanthemum cinerariifolium</name>
    <dbReference type="NCBI Taxonomy" id="118510"/>
    <lineage>
        <taxon>Eukaryota</taxon>
        <taxon>Viridiplantae</taxon>
        <taxon>Streptophyta</taxon>
        <taxon>Embryophyta</taxon>
        <taxon>Tracheophyta</taxon>
        <taxon>Spermatophyta</taxon>
        <taxon>Magnoliopsida</taxon>
        <taxon>eudicotyledons</taxon>
        <taxon>Gunneridae</taxon>
        <taxon>Pentapetalae</taxon>
        <taxon>asterids</taxon>
        <taxon>campanulids</taxon>
        <taxon>Asterales</taxon>
        <taxon>Asteraceae</taxon>
        <taxon>Asteroideae</taxon>
        <taxon>Anthemideae</taxon>
        <taxon>Anthemidinae</taxon>
        <taxon>Tanacetum</taxon>
    </lineage>
</organism>
<evidence type="ECO:0000256" key="1">
    <source>
        <dbReference type="SAM" id="MobiDB-lite"/>
    </source>
</evidence>
<feature type="compositionally biased region" description="Low complexity" evidence="1">
    <location>
        <begin position="7"/>
        <end position="35"/>
    </location>
</feature>
<evidence type="ECO:0000313" key="2">
    <source>
        <dbReference type="EMBL" id="GFD56588.1"/>
    </source>
</evidence>